<dbReference type="InterPro" id="IPR005495">
    <property type="entry name" value="LptG/LptF_permease"/>
</dbReference>
<feature type="transmembrane region" description="Helical" evidence="7">
    <location>
        <begin position="175"/>
        <end position="199"/>
    </location>
</feature>
<evidence type="ECO:0000256" key="2">
    <source>
        <dbReference type="ARBA" id="ARBA00022475"/>
    </source>
</evidence>
<evidence type="ECO:0000256" key="7">
    <source>
        <dbReference type="SAM" id="Phobius"/>
    </source>
</evidence>
<gene>
    <name evidence="8" type="ORF">FEM03_06380</name>
</gene>
<dbReference type="Proteomes" id="UP000306196">
    <property type="component" value="Unassembled WGS sequence"/>
</dbReference>
<keyword evidence="2" id="KW-1003">Cell membrane</keyword>
<evidence type="ECO:0000313" key="8">
    <source>
        <dbReference type="EMBL" id="TLD71761.1"/>
    </source>
</evidence>
<keyword evidence="5 7" id="KW-0472">Membrane</keyword>
<feature type="transmembrane region" description="Helical" evidence="7">
    <location>
        <begin position="617"/>
        <end position="640"/>
    </location>
</feature>
<dbReference type="GO" id="GO:0043190">
    <property type="term" value="C:ATP-binding cassette (ABC) transporter complex"/>
    <property type="evidence" value="ECO:0007669"/>
    <property type="project" value="TreeGrafter"/>
</dbReference>
<dbReference type="AlphaFoldDB" id="A0A5R8KHP6"/>
<feature type="transmembrane region" description="Helical" evidence="7">
    <location>
        <begin position="211"/>
        <end position="230"/>
    </location>
</feature>
<keyword evidence="3 7" id="KW-0812">Transmembrane</keyword>
<accession>A0A5R8KHP6</accession>
<dbReference type="PANTHER" id="PTHR33529:SF6">
    <property type="entry name" value="YJGP_YJGQ FAMILY PERMEASE"/>
    <property type="match status" value="1"/>
</dbReference>
<feature type="transmembrane region" description="Helical" evidence="7">
    <location>
        <begin position="284"/>
        <end position="302"/>
    </location>
</feature>
<feature type="transmembrane region" description="Helical" evidence="7">
    <location>
        <begin position="250"/>
        <end position="272"/>
    </location>
</feature>
<sequence length="659" mass="74233">MRLTGPWRNGVGQRIPQQPGEQAAGEDRLPTGHGDGRQAEAERHEAGWRFVSIIKAQAGLMTSRMSGREMLLMKRFLRGPRSPICFLGQMVLWKAAVLISMRRFLNLIQNLCNHVVRWLRRSPQLWAYAMLVALAMVALAQAGGYHMAYVPPPPDDPLATFGMEWAPDRSLVPEVATYLLSYLRLFALLAGIIYHIRIIQVYPNLGAMIRPTWWMCGYLAAVVLGSMLFAQWETRVTSVSGEEFSGLASVAHLLMMIGLVLAPPVAMTYYASCKIMERYVLRSFLQPLVFCLVAFFTLWVVMDLLDNMQNFQDSKIGTTDMLMYYLRLGPTIFVTVAPITLLLSTLYVLGRMSRTNELISMLGTGKSMLQVLRPIYLVGGFMAFLSMASNYQWAPTAAGDMEQLLAESEGGKNKDARIRGLMYRNNEAHRTWFVGTVPRDLTPPNKLRRVEVRQEDGNGNLVESWWGNAFWWPGSRTWTMYVGAHATYKDGKLVGMRPLATEGINFGREDLPATIDETPWMLMSGALTPDFLGVPELLSYLSANKNQPAEKLSPYWTHFFYRFALPWQCLVVVLFAAPLSVVFSRRGLVGGMTSAVLFFFVMLFFDNLFLNLGKTQHLPAVVAVWLPHVLLSTVGILLFAMRSQNRELPKLSLKSLLAR</sequence>
<feature type="transmembrane region" description="Helical" evidence="7">
    <location>
        <begin position="125"/>
        <end position="148"/>
    </location>
</feature>
<proteinExistence type="predicted"/>
<feature type="transmembrane region" description="Helical" evidence="7">
    <location>
        <begin position="588"/>
        <end position="605"/>
    </location>
</feature>
<dbReference type="GO" id="GO:0015920">
    <property type="term" value="P:lipopolysaccharide transport"/>
    <property type="evidence" value="ECO:0007669"/>
    <property type="project" value="TreeGrafter"/>
</dbReference>
<evidence type="ECO:0000256" key="1">
    <source>
        <dbReference type="ARBA" id="ARBA00004651"/>
    </source>
</evidence>
<dbReference type="OrthoDB" id="9791458at2"/>
<reference evidence="8 9" key="1">
    <citation type="submission" date="2019-05" db="EMBL/GenBank/DDBJ databases">
        <title>Verrucobacter flavum gen. nov., sp. nov. a new member of the family Verrucomicrobiaceae.</title>
        <authorList>
            <person name="Szuroczki S."/>
            <person name="Abbaszade G."/>
            <person name="Szabo A."/>
            <person name="Felfoldi T."/>
            <person name="Schumann P."/>
            <person name="Boka K."/>
            <person name="Keki Z."/>
            <person name="Toumi M."/>
            <person name="Toth E."/>
        </authorList>
    </citation>
    <scope>NUCLEOTIDE SEQUENCE [LARGE SCALE GENOMIC DNA]</scope>
    <source>
        <strain evidence="8 9">MG-N-17</strain>
    </source>
</reference>
<dbReference type="Pfam" id="PF03739">
    <property type="entry name" value="LptF_LptG"/>
    <property type="match status" value="1"/>
</dbReference>
<evidence type="ECO:0000256" key="6">
    <source>
        <dbReference type="SAM" id="MobiDB-lite"/>
    </source>
</evidence>
<evidence type="ECO:0000256" key="4">
    <source>
        <dbReference type="ARBA" id="ARBA00022989"/>
    </source>
</evidence>
<feature type="transmembrane region" description="Helical" evidence="7">
    <location>
        <begin position="371"/>
        <end position="391"/>
    </location>
</feature>
<protein>
    <submittedName>
        <fullName evidence="8">YjgP/YjgQ family permease</fullName>
    </submittedName>
</protein>
<keyword evidence="4 7" id="KW-1133">Transmembrane helix</keyword>
<comment type="caution">
    <text evidence="8">The sequence shown here is derived from an EMBL/GenBank/DDBJ whole genome shotgun (WGS) entry which is preliminary data.</text>
</comment>
<feature type="transmembrane region" description="Helical" evidence="7">
    <location>
        <begin position="322"/>
        <end position="350"/>
    </location>
</feature>
<feature type="region of interest" description="Disordered" evidence="6">
    <location>
        <begin position="1"/>
        <end position="43"/>
    </location>
</feature>
<feature type="compositionally biased region" description="Basic and acidic residues" evidence="6">
    <location>
        <begin position="25"/>
        <end position="43"/>
    </location>
</feature>
<evidence type="ECO:0000256" key="3">
    <source>
        <dbReference type="ARBA" id="ARBA00022692"/>
    </source>
</evidence>
<name>A0A5R8KHP6_9BACT</name>
<feature type="transmembrane region" description="Helical" evidence="7">
    <location>
        <begin position="559"/>
        <end position="581"/>
    </location>
</feature>
<evidence type="ECO:0000313" key="9">
    <source>
        <dbReference type="Proteomes" id="UP000306196"/>
    </source>
</evidence>
<comment type="subcellular location">
    <subcellularLocation>
        <location evidence="1">Cell membrane</location>
        <topology evidence="1">Multi-pass membrane protein</topology>
    </subcellularLocation>
</comment>
<dbReference type="PANTHER" id="PTHR33529">
    <property type="entry name" value="SLR0882 PROTEIN-RELATED"/>
    <property type="match status" value="1"/>
</dbReference>
<evidence type="ECO:0000256" key="5">
    <source>
        <dbReference type="ARBA" id="ARBA00023136"/>
    </source>
</evidence>
<keyword evidence="9" id="KW-1185">Reference proteome</keyword>
<dbReference type="EMBL" id="VAUV01000004">
    <property type="protein sequence ID" value="TLD71761.1"/>
    <property type="molecule type" value="Genomic_DNA"/>
</dbReference>
<organism evidence="8 9">
    <name type="scientific">Phragmitibacter flavus</name>
    <dbReference type="NCBI Taxonomy" id="2576071"/>
    <lineage>
        <taxon>Bacteria</taxon>
        <taxon>Pseudomonadati</taxon>
        <taxon>Verrucomicrobiota</taxon>
        <taxon>Verrucomicrobiia</taxon>
        <taxon>Verrucomicrobiales</taxon>
        <taxon>Verrucomicrobiaceae</taxon>
        <taxon>Phragmitibacter</taxon>
    </lineage>
</organism>